<evidence type="ECO:0000256" key="7">
    <source>
        <dbReference type="RuleBase" id="RU000492"/>
    </source>
</evidence>
<dbReference type="PANTHER" id="PTHR47959:SF17">
    <property type="entry name" value="ATP-DEPENDENT RNA HELICASE DEAD BOX FAMILY"/>
    <property type="match status" value="1"/>
</dbReference>
<evidence type="ECO:0000313" key="12">
    <source>
        <dbReference type="EMBL" id="OXY83786.1"/>
    </source>
</evidence>
<organism evidence="12 13">
    <name type="scientific">Oceanimonas doudoroffii</name>
    <dbReference type="NCBI Taxonomy" id="84158"/>
    <lineage>
        <taxon>Bacteria</taxon>
        <taxon>Pseudomonadati</taxon>
        <taxon>Pseudomonadota</taxon>
        <taxon>Gammaproteobacteria</taxon>
        <taxon>Aeromonadales</taxon>
        <taxon>Aeromonadaceae</taxon>
        <taxon>Oceanimonas</taxon>
    </lineage>
</organism>
<dbReference type="PANTHER" id="PTHR47959">
    <property type="entry name" value="ATP-DEPENDENT RNA HELICASE RHLE-RELATED"/>
    <property type="match status" value="1"/>
</dbReference>
<dbReference type="GO" id="GO:0016787">
    <property type="term" value="F:hydrolase activity"/>
    <property type="evidence" value="ECO:0007669"/>
    <property type="project" value="UniProtKB-KW"/>
</dbReference>
<dbReference type="InterPro" id="IPR000629">
    <property type="entry name" value="RNA-helicase_DEAD-box_CS"/>
</dbReference>
<evidence type="ECO:0000259" key="10">
    <source>
        <dbReference type="PROSITE" id="PS51194"/>
    </source>
</evidence>
<dbReference type="Gene3D" id="3.40.50.300">
    <property type="entry name" value="P-loop containing nucleotide triphosphate hydrolases"/>
    <property type="match status" value="2"/>
</dbReference>
<dbReference type="InterPro" id="IPR027417">
    <property type="entry name" value="P-loop_NTPase"/>
</dbReference>
<keyword evidence="2 7" id="KW-0378">Hydrolase</keyword>
<dbReference type="CDD" id="cd00268">
    <property type="entry name" value="DEADc"/>
    <property type="match status" value="1"/>
</dbReference>
<gene>
    <name evidence="12" type="ORF">B6S08_05400</name>
</gene>
<accession>A0A233RK68</accession>
<dbReference type="PROSITE" id="PS00039">
    <property type="entry name" value="DEAD_ATP_HELICASE"/>
    <property type="match status" value="1"/>
</dbReference>
<evidence type="ECO:0000259" key="9">
    <source>
        <dbReference type="PROSITE" id="PS51192"/>
    </source>
</evidence>
<dbReference type="InterPro" id="IPR014001">
    <property type="entry name" value="Helicase_ATP-bd"/>
</dbReference>
<evidence type="ECO:0000256" key="3">
    <source>
        <dbReference type="ARBA" id="ARBA00022806"/>
    </source>
</evidence>
<dbReference type="InterPro" id="IPR014014">
    <property type="entry name" value="RNA_helicase_DEAD_Q_motif"/>
</dbReference>
<dbReference type="RefSeq" id="WP_094200557.1">
    <property type="nucleotide sequence ID" value="NZ_NBIM01000001.1"/>
</dbReference>
<evidence type="ECO:0000256" key="5">
    <source>
        <dbReference type="ARBA" id="ARBA00038437"/>
    </source>
</evidence>
<proteinExistence type="inferred from homology"/>
<keyword evidence="1 7" id="KW-0547">Nucleotide-binding</keyword>
<feature type="compositionally biased region" description="Low complexity" evidence="8">
    <location>
        <begin position="407"/>
        <end position="418"/>
    </location>
</feature>
<dbReference type="InterPro" id="IPR050079">
    <property type="entry name" value="DEAD_box_RNA_helicase"/>
</dbReference>
<dbReference type="Pfam" id="PF00271">
    <property type="entry name" value="Helicase_C"/>
    <property type="match status" value="1"/>
</dbReference>
<evidence type="ECO:0000256" key="4">
    <source>
        <dbReference type="ARBA" id="ARBA00022840"/>
    </source>
</evidence>
<feature type="domain" description="Helicase C-terminal" evidence="10">
    <location>
        <begin position="240"/>
        <end position="389"/>
    </location>
</feature>
<dbReference type="GO" id="GO:0003724">
    <property type="term" value="F:RNA helicase activity"/>
    <property type="evidence" value="ECO:0007669"/>
    <property type="project" value="InterPro"/>
</dbReference>
<dbReference type="Proteomes" id="UP000242757">
    <property type="component" value="Unassembled WGS sequence"/>
</dbReference>
<evidence type="ECO:0000256" key="8">
    <source>
        <dbReference type="SAM" id="MobiDB-lite"/>
    </source>
</evidence>
<feature type="domain" description="Helicase ATP-binding" evidence="9">
    <location>
        <begin position="37"/>
        <end position="211"/>
    </location>
</feature>
<dbReference type="AlphaFoldDB" id="A0A233RK68"/>
<feature type="short sequence motif" description="Q motif" evidence="6">
    <location>
        <begin position="6"/>
        <end position="34"/>
    </location>
</feature>
<feature type="compositionally biased region" description="Basic residues" evidence="8">
    <location>
        <begin position="450"/>
        <end position="460"/>
    </location>
</feature>
<dbReference type="GO" id="GO:0003676">
    <property type="term" value="F:nucleic acid binding"/>
    <property type="evidence" value="ECO:0007669"/>
    <property type="project" value="InterPro"/>
</dbReference>
<sequence length="460" mass="50498">MAQYNDTFRDFGLDTRLVRALDHQGLETPTEIQQRAIPVVLAGHDLLASSKTGSGKTLAYLLPALQRLMKSRALSKRDPRALILAPTRELARQVYVQLRALAGSSFNIALLLGGENFNDQLKSLRRQPDVIVATPGRLANHLDARSLMLNGLELLILDEADRMLDLGFAPQLTRIHQAADHRRRQTLMFSATLDHAEANTMAADLLKSPKRVAVGEAHAEHQDIEQRFLLGDHLDHKQALLDHLLTKESYQQAIIFTATRADTERLAERLQQQGLATAALHGDMSQAERNRIMDAFARGLHKLLITTDVASRGLDLLQVSLVINFDMPKQPEEYVHRIGRTGRAGASGTAVSLVGPRDWDAFKRVEKFLQRAVAFTDIEGLQGKFKGIRPPARKHGFKGKPAGDTSAPRGKGAAAAGKKPGRKPAPKRPAGFTGQGQPPAGGVDDGMAPIRRKKPKPEQE</sequence>
<evidence type="ECO:0000259" key="11">
    <source>
        <dbReference type="PROSITE" id="PS51195"/>
    </source>
</evidence>
<keyword evidence="13" id="KW-1185">Reference proteome</keyword>
<dbReference type="SMART" id="SM00490">
    <property type="entry name" value="HELICc"/>
    <property type="match status" value="1"/>
</dbReference>
<evidence type="ECO:0000313" key="13">
    <source>
        <dbReference type="Proteomes" id="UP000242757"/>
    </source>
</evidence>
<feature type="domain" description="DEAD-box RNA helicase Q" evidence="11">
    <location>
        <begin position="6"/>
        <end position="34"/>
    </location>
</feature>
<evidence type="ECO:0000256" key="6">
    <source>
        <dbReference type="PROSITE-ProRule" id="PRU00552"/>
    </source>
</evidence>
<protein>
    <submittedName>
        <fullName evidence="12">RNA helicase</fullName>
    </submittedName>
</protein>
<dbReference type="InterPro" id="IPR001650">
    <property type="entry name" value="Helicase_C-like"/>
</dbReference>
<dbReference type="CDD" id="cd18787">
    <property type="entry name" value="SF2_C_DEAD"/>
    <property type="match status" value="1"/>
</dbReference>
<dbReference type="Pfam" id="PF00270">
    <property type="entry name" value="DEAD"/>
    <property type="match status" value="1"/>
</dbReference>
<dbReference type="InterPro" id="IPR011545">
    <property type="entry name" value="DEAD/DEAH_box_helicase_dom"/>
</dbReference>
<comment type="similarity">
    <text evidence="5 7">Belongs to the DEAD box helicase family.</text>
</comment>
<name>A0A233RK68_9GAMM</name>
<evidence type="ECO:0000256" key="1">
    <source>
        <dbReference type="ARBA" id="ARBA00022741"/>
    </source>
</evidence>
<dbReference type="PROSITE" id="PS51194">
    <property type="entry name" value="HELICASE_CTER"/>
    <property type="match status" value="1"/>
</dbReference>
<feature type="region of interest" description="Disordered" evidence="8">
    <location>
        <begin position="385"/>
        <end position="460"/>
    </location>
</feature>
<dbReference type="GO" id="GO:0005524">
    <property type="term" value="F:ATP binding"/>
    <property type="evidence" value="ECO:0007669"/>
    <property type="project" value="UniProtKB-KW"/>
</dbReference>
<reference evidence="12 13" key="1">
    <citation type="submission" date="2017-08" db="EMBL/GenBank/DDBJ databases">
        <title>A Genome Sequence of Oceanimonas doudoroffii ATCC 27123T.</title>
        <authorList>
            <person name="Brennan M.A."/>
            <person name="Maclea K.S."/>
            <person name="Mcclelland W.D."/>
            <person name="Trachtenberg A.M."/>
        </authorList>
    </citation>
    <scope>NUCLEOTIDE SEQUENCE [LARGE SCALE GENOMIC DNA]</scope>
    <source>
        <strain evidence="12 13">ATCC 27123</strain>
    </source>
</reference>
<dbReference type="PROSITE" id="PS51192">
    <property type="entry name" value="HELICASE_ATP_BIND_1"/>
    <property type="match status" value="1"/>
</dbReference>
<dbReference type="InterPro" id="IPR044742">
    <property type="entry name" value="DEAD/DEAH_RhlB"/>
</dbReference>
<comment type="caution">
    <text evidence="12">The sequence shown here is derived from an EMBL/GenBank/DDBJ whole genome shotgun (WGS) entry which is preliminary data.</text>
</comment>
<dbReference type="PROSITE" id="PS51195">
    <property type="entry name" value="Q_MOTIF"/>
    <property type="match status" value="1"/>
</dbReference>
<dbReference type="OrthoDB" id="9805696at2"/>
<dbReference type="EMBL" id="NBIM01000001">
    <property type="protein sequence ID" value="OXY83786.1"/>
    <property type="molecule type" value="Genomic_DNA"/>
</dbReference>
<keyword evidence="3 7" id="KW-0347">Helicase</keyword>
<dbReference type="SMART" id="SM00487">
    <property type="entry name" value="DEXDc"/>
    <property type="match status" value="1"/>
</dbReference>
<dbReference type="GO" id="GO:0005829">
    <property type="term" value="C:cytosol"/>
    <property type="evidence" value="ECO:0007669"/>
    <property type="project" value="TreeGrafter"/>
</dbReference>
<evidence type="ECO:0000256" key="2">
    <source>
        <dbReference type="ARBA" id="ARBA00022801"/>
    </source>
</evidence>
<keyword evidence="4 7" id="KW-0067">ATP-binding</keyword>
<dbReference type="SUPFAM" id="SSF52540">
    <property type="entry name" value="P-loop containing nucleoside triphosphate hydrolases"/>
    <property type="match status" value="1"/>
</dbReference>